<gene>
    <name evidence="8" type="primary">tilS</name>
    <name evidence="10" type="ordered locus">Acid345_0062</name>
</gene>
<evidence type="ECO:0000259" key="9">
    <source>
        <dbReference type="SMART" id="SM00977"/>
    </source>
</evidence>
<evidence type="ECO:0000256" key="5">
    <source>
        <dbReference type="ARBA" id="ARBA00022741"/>
    </source>
</evidence>
<sequence>MLPSLKSYIRTHALFRPGDRVGVAVSGGADSVALLRGLLELRSELGIALSVVHLHHGIRGAEADADEQFVADLAGQFDLSLHLERVDVPSHSSQEKLSLETAARDLRYAFFRRLLESSACDKVATAHTLDDQAETVLLRILRGTGTRGLAAIPPFRDASPELAACIVRPLLGTERTEVETYLKSLNQPWREDSTNTDPKHLRNRIRHELLPMLEAEYNPALRQSLANLAEIARAEEEYWGPIVERHFDQIVTMTNFGAVLDRSRLSELPQAFRRRVLLALHDRLDMPVSFDGVDFELDFIEGNQKGHITHAQASIQVTSDQVSFFLRDLTKDGPAAPVLFDQPLSIPTTLTLPTSTTLRTTFIPASNAPRYNPHNLLAHDRLQLPLRVRNWQPGDRYWPAGSKQPEKLKRLFAEHHISADARLTWPVVLSGETIVWVKDFPVAQGFQAEQQDAVLIEAVETRQV</sequence>
<dbReference type="CDD" id="cd01992">
    <property type="entry name" value="TilS_N"/>
    <property type="match status" value="1"/>
</dbReference>
<dbReference type="eggNOG" id="COG0037">
    <property type="taxonomic scope" value="Bacteria"/>
</dbReference>
<dbReference type="InterPro" id="IPR012796">
    <property type="entry name" value="Lysidine-tRNA-synth_C"/>
</dbReference>
<dbReference type="SUPFAM" id="SSF52402">
    <property type="entry name" value="Adenine nucleotide alpha hydrolases-like"/>
    <property type="match status" value="1"/>
</dbReference>
<protein>
    <recommendedName>
        <fullName evidence="8">tRNA(Ile)-lysidine synthase</fullName>
        <ecNumber evidence="8">6.3.4.19</ecNumber>
    </recommendedName>
    <alternativeName>
        <fullName evidence="8">tRNA(Ile)-2-lysyl-cytidine synthase</fullName>
    </alternativeName>
    <alternativeName>
        <fullName evidence="8">tRNA(Ile)-lysidine synthetase</fullName>
    </alternativeName>
</protein>
<feature type="domain" description="Lysidine-tRNA(Ile) synthetase C-terminal" evidence="9">
    <location>
        <begin position="386"/>
        <end position="458"/>
    </location>
</feature>
<dbReference type="SUPFAM" id="SSF56037">
    <property type="entry name" value="PheT/TilS domain"/>
    <property type="match status" value="1"/>
</dbReference>
<name>Q1IVN3_KORVE</name>
<dbReference type="Proteomes" id="UP000002432">
    <property type="component" value="Chromosome"/>
</dbReference>
<dbReference type="GO" id="GO:0005737">
    <property type="term" value="C:cytoplasm"/>
    <property type="evidence" value="ECO:0007669"/>
    <property type="project" value="UniProtKB-SubCell"/>
</dbReference>
<dbReference type="SUPFAM" id="SSF82829">
    <property type="entry name" value="MesJ substrate recognition domain-like"/>
    <property type="match status" value="1"/>
</dbReference>
<dbReference type="Gene3D" id="3.40.50.620">
    <property type="entry name" value="HUPs"/>
    <property type="match status" value="1"/>
</dbReference>
<dbReference type="InterPro" id="IPR012795">
    <property type="entry name" value="tRNA_Ile_lys_synt_N"/>
</dbReference>
<keyword evidence="6 8" id="KW-0067">ATP-binding</keyword>
<dbReference type="InterPro" id="IPR012094">
    <property type="entry name" value="tRNA_Ile_lys_synt"/>
</dbReference>
<feature type="binding site" evidence="8">
    <location>
        <begin position="26"/>
        <end position="31"/>
    </location>
    <ligand>
        <name>ATP</name>
        <dbReference type="ChEBI" id="CHEBI:30616"/>
    </ligand>
</feature>
<dbReference type="EMBL" id="CP000360">
    <property type="protein sequence ID" value="ABF39067.1"/>
    <property type="molecule type" value="Genomic_DNA"/>
</dbReference>
<dbReference type="HAMAP" id="MF_01161">
    <property type="entry name" value="tRNA_Ile_lys_synt"/>
    <property type="match status" value="1"/>
</dbReference>
<comment type="catalytic activity">
    <reaction evidence="7 8">
        <text>cytidine(34) in tRNA(Ile2) + L-lysine + ATP = lysidine(34) in tRNA(Ile2) + AMP + diphosphate + H(+)</text>
        <dbReference type="Rhea" id="RHEA:43744"/>
        <dbReference type="Rhea" id="RHEA-COMP:10625"/>
        <dbReference type="Rhea" id="RHEA-COMP:10670"/>
        <dbReference type="ChEBI" id="CHEBI:15378"/>
        <dbReference type="ChEBI" id="CHEBI:30616"/>
        <dbReference type="ChEBI" id="CHEBI:32551"/>
        <dbReference type="ChEBI" id="CHEBI:33019"/>
        <dbReference type="ChEBI" id="CHEBI:82748"/>
        <dbReference type="ChEBI" id="CHEBI:83665"/>
        <dbReference type="ChEBI" id="CHEBI:456215"/>
        <dbReference type="EC" id="6.3.4.19"/>
    </reaction>
</comment>
<dbReference type="Gene3D" id="1.20.59.20">
    <property type="match status" value="1"/>
</dbReference>
<evidence type="ECO:0000313" key="11">
    <source>
        <dbReference type="Proteomes" id="UP000002432"/>
    </source>
</evidence>
<evidence type="ECO:0000256" key="2">
    <source>
        <dbReference type="ARBA" id="ARBA00022490"/>
    </source>
</evidence>
<evidence type="ECO:0000256" key="6">
    <source>
        <dbReference type="ARBA" id="ARBA00022840"/>
    </source>
</evidence>
<dbReference type="GO" id="GO:0006400">
    <property type="term" value="P:tRNA modification"/>
    <property type="evidence" value="ECO:0007669"/>
    <property type="project" value="UniProtKB-UniRule"/>
</dbReference>
<dbReference type="InterPro" id="IPR011063">
    <property type="entry name" value="TilS/TtcA_N"/>
</dbReference>
<keyword evidence="11" id="KW-1185">Reference proteome</keyword>
<dbReference type="InterPro" id="IPR014729">
    <property type="entry name" value="Rossmann-like_a/b/a_fold"/>
</dbReference>
<evidence type="ECO:0000256" key="7">
    <source>
        <dbReference type="ARBA" id="ARBA00048539"/>
    </source>
</evidence>
<dbReference type="PANTHER" id="PTHR43033">
    <property type="entry name" value="TRNA(ILE)-LYSIDINE SYNTHASE-RELATED"/>
    <property type="match status" value="1"/>
</dbReference>
<dbReference type="GO" id="GO:0032267">
    <property type="term" value="F:tRNA(Ile)-lysidine synthase activity"/>
    <property type="evidence" value="ECO:0007669"/>
    <property type="project" value="UniProtKB-EC"/>
</dbReference>
<dbReference type="SMART" id="SM00977">
    <property type="entry name" value="TilS_C"/>
    <property type="match status" value="1"/>
</dbReference>
<dbReference type="HOGENOM" id="CLU_018869_0_1_0"/>
<keyword evidence="3 8" id="KW-0436">Ligase</keyword>
<dbReference type="Pfam" id="PF01171">
    <property type="entry name" value="ATP_bind_3"/>
    <property type="match status" value="1"/>
</dbReference>
<dbReference type="AlphaFoldDB" id="Q1IVN3"/>
<accession>Q1IVN3</accession>
<dbReference type="EC" id="6.3.4.19" evidence="8"/>
<dbReference type="PANTHER" id="PTHR43033:SF1">
    <property type="entry name" value="TRNA(ILE)-LYSIDINE SYNTHASE-RELATED"/>
    <property type="match status" value="1"/>
</dbReference>
<comment type="domain">
    <text evidence="8">The N-terminal region contains the highly conserved SGGXDS motif, predicted to be a P-loop motif involved in ATP binding.</text>
</comment>
<comment type="similarity">
    <text evidence="8">Belongs to the tRNA(Ile)-lysidine synthase family.</text>
</comment>
<dbReference type="GO" id="GO:0005524">
    <property type="term" value="F:ATP binding"/>
    <property type="evidence" value="ECO:0007669"/>
    <property type="project" value="UniProtKB-UniRule"/>
</dbReference>
<dbReference type="STRING" id="204669.Acid345_0062"/>
<evidence type="ECO:0000256" key="4">
    <source>
        <dbReference type="ARBA" id="ARBA00022694"/>
    </source>
</evidence>
<comment type="function">
    <text evidence="8">Ligates lysine onto the cytidine present at position 34 of the AUA codon-specific tRNA(Ile) that contains the anticodon CAU, in an ATP-dependent manner. Cytidine is converted to lysidine, thus changing the amino acid specificity of the tRNA from methionine to isoleucine.</text>
</comment>
<keyword evidence="2 8" id="KW-0963">Cytoplasm</keyword>
<comment type="subcellular location">
    <subcellularLocation>
        <location evidence="1 8">Cytoplasm</location>
    </subcellularLocation>
</comment>
<evidence type="ECO:0000256" key="3">
    <source>
        <dbReference type="ARBA" id="ARBA00022598"/>
    </source>
</evidence>
<dbReference type="Pfam" id="PF11734">
    <property type="entry name" value="TilS_C"/>
    <property type="match status" value="1"/>
</dbReference>
<keyword evidence="5 8" id="KW-0547">Nucleotide-binding</keyword>
<evidence type="ECO:0000313" key="10">
    <source>
        <dbReference type="EMBL" id="ABF39067.1"/>
    </source>
</evidence>
<reference evidence="10 11" key="1">
    <citation type="journal article" date="2009" name="Appl. Environ. Microbiol.">
        <title>Three genomes from the phylum Acidobacteria provide insight into the lifestyles of these microorganisms in soils.</title>
        <authorList>
            <person name="Ward N.L."/>
            <person name="Challacombe J.F."/>
            <person name="Janssen P.H."/>
            <person name="Henrissat B."/>
            <person name="Coutinho P.M."/>
            <person name="Wu M."/>
            <person name="Xie G."/>
            <person name="Haft D.H."/>
            <person name="Sait M."/>
            <person name="Badger J."/>
            <person name="Barabote R.D."/>
            <person name="Bradley B."/>
            <person name="Brettin T.S."/>
            <person name="Brinkac L.M."/>
            <person name="Bruce D."/>
            <person name="Creasy T."/>
            <person name="Daugherty S.C."/>
            <person name="Davidsen T.M."/>
            <person name="DeBoy R.T."/>
            <person name="Detter J.C."/>
            <person name="Dodson R.J."/>
            <person name="Durkin A.S."/>
            <person name="Ganapathy A."/>
            <person name="Gwinn-Giglio M."/>
            <person name="Han C.S."/>
            <person name="Khouri H."/>
            <person name="Kiss H."/>
            <person name="Kothari S.P."/>
            <person name="Madupu R."/>
            <person name="Nelson K.E."/>
            <person name="Nelson W.C."/>
            <person name="Paulsen I."/>
            <person name="Penn K."/>
            <person name="Ren Q."/>
            <person name="Rosovitz M.J."/>
            <person name="Selengut J.D."/>
            <person name="Shrivastava S."/>
            <person name="Sullivan S.A."/>
            <person name="Tapia R."/>
            <person name="Thompson L.S."/>
            <person name="Watkins K.L."/>
            <person name="Yang Q."/>
            <person name="Yu C."/>
            <person name="Zafar N."/>
            <person name="Zhou L."/>
            <person name="Kuske C.R."/>
        </authorList>
    </citation>
    <scope>NUCLEOTIDE SEQUENCE [LARGE SCALE GENOMIC DNA]</scope>
    <source>
        <strain evidence="10 11">Ellin345</strain>
    </source>
</reference>
<evidence type="ECO:0000256" key="1">
    <source>
        <dbReference type="ARBA" id="ARBA00004496"/>
    </source>
</evidence>
<dbReference type="NCBIfam" id="TIGR02432">
    <property type="entry name" value="lysidine_TilS_N"/>
    <property type="match status" value="1"/>
</dbReference>
<dbReference type="RefSeq" id="WP_011520869.1">
    <property type="nucleotide sequence ID" value="NC_008009.1"/>
</dbReference>
<organism evidence="10 11">
    <name type="scientific">Koribacter versatilis (strain Ellin345)</name>
    <dbReference type="NCBI Taxonomy" id="204669"/>
    <lineage>
        <taxon>Bacteria</taxon>
        <taxon>Pseudomonadati</taxon>
        <taxon>Acidobacteriota</taxon>
        <taxon>Terriglobia</taxon>
        <taxon>Terriglobales</taxon>
        <taxon>Candidatus Korobacteraceae</taxon>
        <taxon>Candidatus Korobacter</taxon>
    </lineage>
</organism>
<dbReference type="KEGG" id="aba:Acid345_0062"/>
<dbReference type="NCBIfam" id="TIGR02433">
    <property type="entry name" value="lysidine_TilS_C"/>
    <property type="match status" value="1"/>
</dbReference>
<dbReference type="EnsemblBacteria" id="ABF39067">
    <property type="protein sequence ID" value="ABF39067"/>
    <property type="gene ID" value="Acid345_0062"/>
</dbReference>
<proteinExistence type="inferred from homology"/>
<keyword evidence="4 8" id="KW-0819">tRNA processing</keyword>
<evidence type="ECO:0000256" key="8">
    <source>
        <dbReference type="HAMAP-Rule" id="MF_01161"/>
    </source>
</evidence>
<dbReference type="OrthoDB" id="9807403at2"/>